<dbReference type="AlphaFoldDB" id="A0A9D1MI89"/>
<dbReference type="PANTHER" id="PTHR43788">
    <property type="entry name" value="DNA2/NAM7 HELICASE FAMILY MEMBER"/>
    <property type="match status" value="1"/>
</dbReference>
<feature type="domain" description="AAA+ ATPase" evidence="3">
    <location>
        <begin position="112"/>
        <end position="255"/>
    </location>
</feature>
<protein>
    <submittedName>
        <fullName evidence="4">AAA family ATPase</fullName>
    </submittedName>
</protein>
<sequence>SGHTALPEADVVREAAALLDADPETVAAELKRAVLHGDLASETIGEGEEKRTFYALNVNYFAERNIAVKIVSLLKAADAAEYDVSKEIDVFEAENGIYLDSTQREAVSKAVNSGVSVITGGPGTGKTTIIKCLLELSRAEGLEVLLAAPTGRAAKRLTEATGEDARTIHRMLGQDMSTGRPTFKYNEKNPLKGDVFIIDEISMADVYVFSALLKALPTFAKLILVGDKDQLPSVSPGNILADIIASGLVPVHILTEIHRQEANSLIVINAHRINEGKMPVIKNDSDDFFFDQKTAPEDIAHEVVTLVTKRLPQFFHVSPAEIQVLAPLKRSPAGVEALNKALQQALNPDGKVIEGSLDFRIGDKVMHTVNDYELEWTKDGEKGSGVYNGDVGIITNVVRGTLTVTFDDGRVAEYKSGERDSLMLAYAVSVHKSQGSEFPIAVIALTPGGGLLLNRNLLYTAVTRAKQAVVLVGSEETLRRMIANKSIRVRYTLLKEFLCKTTEKLSLLGH</sequence>
<comment type="caution">
    <text evidence="4">The sequence shown here is derived from an EMBL/GenBank/DDBJ whole genome shotgun (WGS) entry which is preliminary data.</text>
</comment>
<accession>A0A9D1MI89</accession>
<dbReference type="SMART" id="SM00382">
    <property type="entry name" value="AAA"/>
    <property type="match status" value="1"/>
</dbReference>
<dbReference type="InterPro" id="IPR027785">
    <property type="entry name" value="UvrD-like_helicase_C"/>
</dbReference>
<dbReference type="InterPro" id="IPR003593">
    <property type="entry name" value="AAA+_ATPase"/>
</dbReference>
<keyword evidence="1" id="KW-0547">Nucleotide-binding</keyword>
<dbReference type="Gene3D" id="3.40.50.300">
    <property type="entry name" value="P-loop containing nucleotide triphosphate hydrolases"/>
    <property type="match status" value="2"/>
</dbReference>
<feature type="non-terminal residue" evidence="4">
    <location>
        <position position="1"/>
    </location>
</feature>
<dbReference type="InterPro" id="IPR041451">
    <property type="entry name" value="RecD2_SH13"/>
</dbReference>
<organism evidence="4 5">
    <name type="scientific">Candidatus Stercoripulliclostridium merdigallinarum</name>
    <dbReference type="NCBI Taxonomy" id="2840951"/>
    <lineage>
        <taxon>Bacteria</taxon>
        <taxon>Bacillati</taxon>
        <taxon>Bacillota</taxon>
        <taxon>Clostridia</taxon>
        <taxon>Eubacteriales</taxon>
        <taxon>Candidatus Stercoripulliclostridium</taxon>
    </lineage>
</organism>
<dbReference type="InterPro" id="IPR027417">
    <property type="entry name" value="P-loop_NTPase"/>
</dbReference>
<dbReference type="Proteomes" id="UP000824094">
    <property type="component" value="Unassembled WGS sequence"/>
</dbReference>
<dbReference type="CDD" id="cd18809">
    <property type="entry name" value="SF1_C_RecD"/>
    <property type="match status" value="1"/>
</dbReference>
<evidence type="ECO:0000259" key="3">
    <source>
        <dbReference type="SMART" id="SM00382"/>
    </source>
</evidence>
<dbReference type="Pfam" id="PF13245">
    <property type="entry name" value="AAA_19"/>
    <property type="match status" value="1"/>
</dbReference>
<dbReference type="CDD" id="cd17933">
    <property type="entry name" value="DEXSc_RecD-like"/>
    <property type="match status" value="1"/>
</dbReference>
<reference evidence="4" key="2">
    <citation type="journal article" date="2021" name="PeerJ">
        <title>Extensive microbial diversity within the chicken gut microbiome revealed by metagenomics and culture.</title>
        <authorList>
            <person name="Gilroy R."/>
            <person name="Ravi A."/>
            <person name="Getino M."/>
            <person name="Pursley I."/>
            <person name="Horton D.L."/>
            <person name="Alikhan N.F."/>
            <person name="Baker D."/>
            <person name="Gharbi K."/>
            <person name="Hall N."/>
            <person name="Watson M."/>
            <person name="Adriaenssens E.M."/>
            <person name="Foster-Nyarko E."/>
            <person name="Jarju S."/>
            <person name="Secka A."/>
            <person name="Antonio M."/>
            <person name="Oren A."/>
            <person name="Chaudhuri R.R."/>
            <person name="La Ragione R."/>
            <person name="Hildebrand F."/>
            <person name="Pallen M.J."/>
        </authorList>
    </citation>
    <scope>NUCLEOTIDE SEQUENCE</scope>
    <source>
        <strain evidence="4">18911</strain>
    </source>
</reference>
<dbReference type="Pfam" id="PF18335">
    <property type="entry name" value="SH3_13"/>
    <property type="match status" value="1"/>
</dbReference>
<dbReference type="GO" id="GO:0006310">
    <property type="term" value="P:DNA recombination"/>
    <property type="evidence" value="ECO:0007669"/>
    <property type="project" value="TreeGrafter"/>
</dbReference>
<dbReference type="Gene3D" id="2.30.30.940">
    <property type="match status" value="1"/>
</dbReference>
<dbReference type="EMBL" id="DVNF01000142">
    <property type="protein sequence ID" value="HIU60690.1"/>
    <property type="molecule type" value="Genomic_DNA"/>
</dbReference>
<proteinExistence type="predicted"/>
<gene>
    <name evidence="4" type="ORF">IAB05_04810</name>
</gene>
<evidence type="ECO:0000313" key="5">
    <source>
        <dbReference type="Proteomes" id="UP000824094"/>
    </source>
</evidence>
<evidence type="ECO:0000256" key="2">
    <source>
        <dbReference type="ARBA" id="ARBA00022840"/>
    </source>
</evidence>
<reference evidence="4" key="1">
    <citation type="submission" date="2020-10" db="EMBL/GenBank/DDBJ databases">
        <authorList>
            <person name="Gilroy R."/>
        </authorList>
    </citation>
    <scope>NUCLEOTIDE SEQUENCE</scope>
    <source>
        <strain evidence="4">18911</strain>
    </source>
</reference>
<dbReference type="InterPro" id="IPR050534">
    <property type="entry name" value="Coronavir_polyprotein_1ab"/>
</dbReference>
<dbReference type="PANTHER" id="PTHR43788:SF6">
    <property type="entry name" value="DNA HELICASE B"/>
    <property type="match status" value="1"/>
</dbReference>
<name>A0A9D1MI89_9FIRM</name>
<dbReference type="GO" id="GO:0005524">
    <property type="term" value="F:ATP binding"/>
    <property type="evidence" value="ECO:0007669"/>
    <property type="project" value="UniProtKB-KW"/>
</dbReference>
<dbReference type="SUPFAM" id="SSF52540">
    <property type="entry name" value="P-loop containing nucleoside triphosphate hydrolases"/>
    <property type="match status" value="2"/>
</dbReference>
<dbReference type="GO" id="GO:0017116">
    <property type="term" value="F:single-stranded DNA helicase activity"/>
    <property type="evidence" value="ECO:0007669"/>
    <property type="project" value="TreeGrafter"/>
</dbReference>
<evidence type="ECO:0000256" key="1">
    <source>
        <dbReference type="ARBA" id="ARBA00022741"/>
    </source>
</evidence>
<dbReference type="GO" id="GO:0009338">
    <property type="term" value="C:exodeoxyribonuclease V complex"/>
    <property type="evidence" value="ECO:0007669"/>
    <property type="project" value="TreeGrafter"/>
</dbReference>
<evidence type="ECO:0000313" key="4">
    <source>
        <dbReference type="EMBL" id="HIU60690.1"/>
    </source>
</evidence>
<dbReference type="Pfam" id="PF13538">
    <property type="entry name" value="UvrD_C_2"/>
    <property type="match status" value="1"/>
</dbReference>
<keyword evidence="2" id="KW-0067">ATP-binding</keyword>